<protein>
    <submittedName>
        <fullName evidence="1">Uncharacterized protein</fullName>
    </submittedName>
</protein>
<comment type="caution">
    <text evidence="1">The sequence shown here is derived from an EMBL/GenBank/DDBJ whole genome shotgun (WGS) entry which is preliminary data.</text>
</comment>
<dbReference type="Proteomes" id="UP001075001">
    <property type="component" value="Unassembled WGS sequence"/>
</dbReference>
<dbReference type="RefSeq" id="WP_267985820.1">
    <property type="nucleotide sequence ID" value="NZ_JAPQEX020000001.1"/>
</dbReference>
<gene>
    <name evidence="1" type="ORF">OXR69_008975</name>
</gene>
<keyword evidence="2" id="KW-1185">Reference proteome</keyword>
<proteinExistence type="predicted"/>
<name>A0ABT6EBT0_9ENTR</name>
<reference evidence="1" key="1">
    <citation type="submission" date="2023-03" db="EMBL/GenBank/DDBJ databases">
        <title>identification of new KPC variant in Klebsiella huaxiensis from the Hospital Sewage Samples in China.</title>
        <authorList>
            <person name="Wu Y."/>
        </authorList>
    </citation>
    <scope>NUCLEOTIDE SEQUENCE</scope>
    <source>
        <strain evidence="1">ZR-9</strain>
    </source>
</reference>
<organism evidence="1 2">
    <name type="scientific">Klebsiella huaxiensis</name>
    <dbReference type="NCBI Taxonomy" id="2153354"/>
    <lineage>
        <taxon>Bacteria</taxon>
        <taxon>Pseudomonadati</taxon>
        <taxon>Pseudomonadota</taxon>
        <taxon>Gammaproteobacteria</taxon>
        <taxon>Enterobacterales</taxon>
        <taxon>Enterobacteriaceae</taxon>
        <taxon>Klebsiella/Raoultella group</taxon>
        <taxon>Klebsiella</taxon>
    </lineage>
</organism>
<accession>A0ABT6EBT0</accession>
<evidence type="ECO:0000313" key="2">
    <source>
        <dbReference type="Proteomes" id="UP001075001"/>
    </source>
</evidence>
<evidence type="ECO:0000313" key="1">
    <source>
        <dbReference type="EMBL" id="MDG1642004.1"/>
    </source>
</evidence>
<dbReference type="EMBL" id="JAPQEX020000001">
    <property type="protein sequence ID" value="MDG1642004.1"/>
    <property type="molecule type" value="Genomic_DNA"/>
</dbReference>
<sequence>MGTAIFTKGADVSASSNHYFPPVETPLVWGNFETDALRQSRRLTNWGSLAGTFTLSGIAQLVAKGIAAAAGTDSRITLGTFTPDAFSLVALVDVGESAGIFRHRNIRISTDASKKLQRIMDAGFSNSGITAPSTGAFVVFLNGDATGHAYGLLTSSSVQKSTSTAANTSTTATWLGGNNQAGVATAWAAYGTAFYDRKLSDNELILVAERLINRARALGVTVNG</sequence>